<proteinExistence type="predicted"/>
<dbReference type="PANTHER" id="PTHR45138">
    <property type="entry name" value="REGULATORY COMPONENTS OF SENSORY TRANSDUCTION SYSTEM"/>
    <property type="match status" value="1"/>
</dbReference>
<dbReference type="EC" id="2.7.7.65" evidence="3"/>
<keyword evidence="6" id="KW-0732">Signal</keyword>
<evidence type="ECO:0000256" key="6">
    <source>
        <dbReference type="SAM" id="SignalP"/>
    </source>
</evidence>
<dbReference type="InterPro" id="IPR029016">
    <property type="entry name" value="GAF-like_dom_sf"/>
</dbReference>
<evidence type="ECO:0000313" key="9">
    <source>
        <dbReference type="Proteomes" id="UP000059425"/>
    </source>
</evidence>
<reference evidence="8 9" key="2">
    <citation type="journal article" date="2018" name="Nature">
        <title>Mutant phenotypes for thousands of bacterial genes of unknown function.</title>
        <authorList>
            <person name="Price M.N."/>
            <person name="Wetmore K.M."/>
            <person name="Waters R.J."/>
            <person name="Callaghan M."/>
            <person name="Ray J."/>
            <person name="Liu H."/>
            <person name="Kuehl J.V."/>
            <person name="Melnyk R.A."/>
            <person name="Lamson J.S."/>
            <person name="Suh Y."/>
            <person name="Carlson H.K."/>
            <person name="Esquivel Z."/>
            <person name="Sadeeshkumar H."/>
            <person name="Chakraborty R."/>
            <person name="Zane G.M."/>
            <person name="Rubin B.E."/>
            <person name="Wall J.D."/>
            <person name="Visel A."/>
            <person name="Bristow J."/>
            <person name="Blow M.J."/>
            <person name="Arkin A.P."/>
            <person name="Deutschbauer A.M."/>
        </authorList>
    </citation>
    <scope>NUCLEOTIDE SEQUENCE [LARGE SCALE GENOMIC DNA]</scope>
    <source>
        <strain evidence="8 9">FW300-N2C3</strain>
    </source>
</reference>
<dbReference type="InterPro" id="IPR050469">
    <property type="entry name" value="Diguanylate_Cyclase"/>
</dbReference>
<organism evidence="8 9">
    <name type="scientific">Pseudomonas fluorescens</name>
    <dbReference type="NCBI Taxonomy" id="294"/>
    <lineage>
        <taxon>Bacteria</taxon>
        <taxon>Pseudomonadati</taxon>
        <taxon>Pseudomonadota</taxon>
        <taxon>Gammaproteobacteria</taxon>
        <taxon>Pseudomonadales</taxon>
        <taxon>Pseudomonadaceae</taxon>
        <taxon>Pseudomonas</taxon>
    </lineage>
</organism>
<evidence type="ECO:0000259" key="7">
    <source>
        <dbReference type="PROSITE" id="PS50887"/>
    </source>
</evidence>
<feature type="transmembrane region" description="Helical" evidence="5">
    <location>
        <begin position="181"/>
        <end position="201"/>
    </location>
</feature>
<dbReference type="Gene3D" id="3.30.70.270">
    <property type="match status" value="1"/>
</dbReference>
<reference evidence="9" key="1">
    <citation type="submission" date="2015-09" db="EMBL/GenBank/DDBJ databases">
        <title>Whole genome sequence of Pseudomonas fluorescens FW300-N2C3.</title>
        <authorList>
            <person name="Ray J."/>
            <person name="Melnyk R."/>
            <person name="Deutschbauer A."/>
        </authorList>
    </citation>
    <scope>NUCLEOTIDE SEQUENCE [LARGE SCALE GENOMIC DNA]</scope>
    <source>
        <strain evidence="9">FW300-N2C3</strain>
    </source>
</reference>
<accession>A0A0N9WG53</accession>
<feature type="chain" id="PRO_5006040207" description="diguanylate cyclase" evidence="6">
    <location>
        <begin position="24"/>
        <end position="560"/>
    </location>
</feature>
<dbReference type="CDD" id="cd19410">
    <property type="entry name" value="HK9-like_sensor"/>
    <property type="match status" value="1"/>
</dbReference>
<dbReference type="GO" id="GO:1902201">
    <property type="term" value="P:negative regulation of bacterial-type flagellum-dependent cell motility"/>
    <property type="evidence" value="ECO:0007669"/>
    <property type="project" value="TreeGrafter"/>
</dbReference>
<comment type="subcellular location">
    <subcellularLocation>
        <location evidence="2">Cell inner membrane</location>
    </subcellularLocation>
</comment>
<dbReference type="InterPro" id="IPR000160">
    <property type="entry name" value="GGDEF_dom"/>
</dbReference>
<evidence type="ECO:0000256" key="2">
    <source>
        <dbReference type="ARBA" id="ARBA00004533"/>
    </source>
</evidence>
<dbReference type="GO" id="GO:0043709">
    <property type="term" value="P:cell adhesion involved in single-species biofilm formation"/>
    <property type="evidence" value="ECO:0007669"/>
    <property type="project" value="TreeGrafter"/>
</dbReference>
<dbReference type="Gene3D" id="3.30.450.40">
    <property type="match status" value="1"/>
</dbReference>
<evidence type="ECO:0000256" key="1">
    <source>
        <dbReference type="ARBA" id="ARBA00001946"/>
    </source>
</evidence>
<evidence type="ECO:0000256" key="4">
    <source>
        <dbReference type="ARBA" id="ARBA00034247"/>
    </source>
</evidence>
<sequence length="560" mass="61694">MPHRTPRLLLAAATATLVMSVTAAVGPFTLFWTNETRNDRNLVEKQLDGIRTVQGLLVDAETGERGYALTGMETFLRPYYIATSQLPDAIKLLRENYRNDSSAEIAKVEDFIEKSALKLDHLDMVIKLRSTQGSAATVAEIATGNGKHLMDQVRDLGSELIQAEIEEVAVLDNQLNANLRWAVAVSIASFLLTLVLGRFIYVSMRQTIKRQAESTASALSSSTQLSKSLKNLERRNAEIGLLAEMARLLQTEMSQEETLQLVSTYCQKLLEGSSGTLYLYRNSADALQPAASWGHVEAQSDALIGPKDCWAIRRGHSHVVEHRHELRCAHYSEKSEFDDGDIHWCLPLIAYGETLGLLHIQHAGGTDDKEVSRQFAEAAAEQTALALANGRMRQVLQVQSIKDPLTGLYNRRFMEETLKRELSKATRDAVDLSVIMLDLDNFKKLNDIHGHSAGDAVLRSTASLIMKSIRATDVACRFGGEELIIILPDCSIEDALLRAESIRDSLESMSPTDGMQTFSVTASFGVASTTRSGTDQTLLLQAADAALYKAKREGKNRVAS</sequence>
<dbReference type="CDD" id="cd01949">
    <property type="entry name" value="GGDEF"/>
    <property type="match status" value="1"/>
</dbReference>
<feature type="signal peptide" evidence="6">
    <location>
        <begin position="1"/>
        <end position="23"/>
    </location>
</feature>
<name>A0A0N9WG53_PSEFL</name>
<dbReference type="InterPro" id="IPR029787">
    <property type="entry name" value="Nucleotide_cyclase"/>
</dbReference>
<dbReference type="SUPFAM" id="SSF55781">
    <property type="entry name" value="GAF domain-like"/>
    <property type="match status" value="1"/>
</dbReference>
<evidence type="ECO:0000313" key="8">
    <source>
        <dbReference type="EMBL" id="ALI10800.1"/>
    </source>
</evidence>
<dbReference type="AlphaFoldDB" id="A0A0N9WG53"/>
<dbReference type="OrthoDB" id="9803824at2"/>
<keyword evidence="5" id="KW-1133">Transmembrane helix</keyword>
<dbReference type="Proteomes" id="UP000059425">
    <property type="component" value="Chromosome"/>
</dbReference>
<feature type="domain" description="GGDEF" evidence="7">
    <location>
        <begin position="430"/>
        <end position="560"/>
    </location>
</feature>
<protein>
    <recommendedName>
        <fullName evidence="3">diguanylate cyclase</fullName>
        <ecNumber evidence="3">2.7.7.65</ecNumber>
    </recommendedName>
</protein>
<dbReference type="SUPFAM" id="SSF55073">
    <property type="entry name" value="Nucleotide cyclase"/>
    <property type="match status" value="1"/>
</dbReference>
<comment type="cofactor">
    <cofactor evidence="1">
        <name>Mg(2+)</name>
        <dbReference type="ChEBI" id="CHEBI:18420"/>
    </cofactor>
</comment>
<dbReference type="InterPro" id="IPR043128">
    <property type="entry name" value="Rev_trsase/Diguanyl_cyclase"/>
</dbReference>
<dbReference type="FunFam" id="3.30.70.270:FF:000001">
    <property type="entry name" value="Diguanylate cyclase domain protein"/>
    <property type="match status" value="1"/>
</dbReference>
<evidence type="ECO:0000256" key="5">
    <source>
        <dbReference type="SAM" id="Phobius"/>
    </source>
</evidence>
<dbReference type="Pfam" id="PF01590">
    <property type="entry name" value="GAF"/>
    <property type="match status" value="1"/>
</dbReference>
<dbReference type="GO" id="GO:0005886">
    <property type="term" value="C:plasma membrane"/>
    <property type="evidence" value="ECO:0007669"/>
    <property type="project" value="UniProtKB-SubCell"/>
</dbReference>
<dbReference type="InterPro" id="IPR007891">
    <property type="entry name" value="CHASE3"/>
</dbReference>
<dbReference type="NCBIfam" id="TIGR00254">
    <property type="entry name" value="GGDEF"/>
    <property type="match status" value="1"/>
</dbReference>
<dbReference type="PROSITE" id="PS50887">
    <property type="entry name" value="GGDEF"/>
    <property type="match status" value="1"/>
</dbReference>
<dbReference type="PANTHER" id="PTHR45138:SF9">
    <property type="entry name" value="DIGUANYLATE CYCLASE DGCM-RELATED"/>
    <property type="match status" value="1"/>
</dbReference>
<dbReference type="RefSeq" id="WP_060742885.1">
    <property type="nucleotide sequence ID" value="NZ_CP012831.1"/>
</dbReference>
<keyword evidence="5" id="KW-0812">Transmembrane</keyword>
<comment type="catalytic activity">
    <reaction evidence="4">
        <text>2 GTP = 3',3'-c-di-GMP + 2 diphosphate</text>
        <dbReference type="Rhea" id="RHEA:24898"/>
        <dbReference type="ChEBI" id="CHEBI:33019"/>
        <dbReference type="ChEBI" id="CHEBI:37565"/>
        <dbReference type="ChEBI" id="CHEBI:58805"/>
        <dbReference type="EC" id="2.7.7.65"/>
    </reaction>
</comment>
<dbReference type="SMART" id="SM00065">
    <property type="entry name" value="GAF"/>
    <property type="match status" value="1"/>
</dbReference>
<dbReference type="Pfam" id="PF00990">
    <property type="entry name" value="GGDEF"/>
    <property type="match status" value="1"/>
</dbReference>
<keyword evidence="5" id="KW-0472">Membrane</keyword>
<dbReference type="SMART" id="SM00267">
    <property type="entry name" value="GGDEF"/>
    <property type="match status" value="1"/>
</dbReference>
<gene>
    <name evidence="8" type="ORF">AO356_29580</name>
</gene>
<dbReference type="EMBL" id="CP012831">
    <property type="protein sequence ID" value="ALI10800.1"/>
    <property type="molecule type" value="Genomic_DNA"/>
</dbReference>
<dbReference type="GO" id="GO:0052621">
    <property type="term" value="F:diguanylate cyclase activity"/>
    <property type="evidence" value="ECO:0007669"/>
    <property type="project" value="UniProtKB-EC"/>
</dbReference>
<evidence type="ECO:0000256" key="3">
    <source>
        <dbReference type="ARBA" id="ARBA00012528"/>
    </source>
</evidence>
<dbReference type="InterPro" id="IPR003018">
    <property type="entry name" value="GAF"/>
</dbReference>
<dbReference type="Pfam" id="PF05227">
    <property type="entry name" value="CHASE3"/>
    <property type="match status" value="1"/>
</dbReference>